<dbReference type="Pfam" id="PF00071">
    <property type="entry name" value="Ras"/>
    <property type="match status" value="1"/>
</dbReference>
<evidence type="ECO:0000256" key="2">
    <source>
        <dbReference type="ARBA" id="ARBA00022741"/>
    </source>
</evidence>
<evidence type="ECO:0000313" key="10">
    <source>
        <dbReference type="Proteomes" id="UP001431209"/>
    </source>
</evidence>
<evidence type="ECO:0000256" key="4">
    <source>
        <dbReference type="ARBA" id="ARBA00023288"/>
    </source>
</evidence>
<organism evidence="9 10">
    <name type="scientific">Acrasis kona</name>
    <dbReference type="NCBI Taxonomy" id="1008807"/>
    <lineage>
        <taxon>Eukaryota</taxon>
        <taxon>Discoba</taxon>
        <taxon>Heterolobosea</taxon>
        <taxon>Tetramitia</taxon>
        <taxon>Eutetramitia</taxon>
        <taxon>Acrasidae</taxon>
        <taxon>Acrasis</taxon>
    </lineage>
</organism>
<dbReference type="PROSITE" id="PS51421">
    <property type="entry name" value="RAS"/>
    <property type="match status" value="1"/>
</dbReference>
<dbReference type="SUPFAM" id="SSF52540">
    <property type="entry name" value="P-loop containing nucleoside triphosphate hydrolases"/>
    <property type="match status" value="1"/>
</dbReference>
<feature type="region of interest" description="Disordered" evidence="8">
    <location>
        <begin position="199"/>
        <end position="224"/>
    </location>
</feature>
<evidence type="ECO:0000256" key="3">
    <source>
        <dbReference type="ARBA" id="ARBA00023134"/>
    </source>
</evidence>
<feature type="compositionally biased region" description="Basic and acidic residues" evidence="8">
    <location>
        <begin position="206"/>
        <end position="224"/>
    </location>
</feature>
<dbReference type="GO" id="GO:0005525">
    <property type="term" value="F:GTP binding"/>
    <property type="evidence" value="ECO:0007669"/>
    <property type="project" value="UniProtKB-KW"/>
</dbReference>
<dbReference type="PRINTS" id="PR00449">
    <property type="entry name" value="RASTRNSFRMNG"/>
</dbReference>
<reference evidence="9 10" key="1">
    <citation type="submission" date="2024-03" db="EMBL/GenBank/DDBJ databases">
        <title>The Acrasis kona genome and developmental transcriptomes reveal deep origins of eukaryotic multicellular pathways.</title>
        <authorList>
            <person name="Sheikh S."/>
            <person name="Fu C.-J."/>
            <person name="Brown M.W."/>
            <person name="Baldauf S.L."/>
        </authorList>
    </citation>
    <scope>NUCLEOTIDE SEQUENCE [LARGE SCALE GENOMIC DNA]</scope>
    <source>
        <strain evidence="9 10">ATCC MYA-3509</strain>
    </source>
</reference>
<protein>
    <recommendedName>
        <fullName evidence="6">Ras-related protein Rab-1</fullName>
    </recommendedName>
    <alternativeName>
        <fullName evidence="7">Small GTP-binding protein rab1</fullName>
    </alternativeName>
</protein>
<comment type="similarity">
    <text evidence="1">Belongs to the small GTPase superfamily. Rab family.</text>
</comment>
<dbReference type="InterPro" id="IPR050305">
    <property type="entry name" value="Small_GTPase_Rab"/>
</dbReference>
<evidence type="ECO:0000256" key="1">
    <source>
        <dbReference type="ARBA" id="ARBA00006270"/>
    </source>
</evidence>
<dbReference type="Proteomes" id="UP001431209">
    <property type="component" value="Unassembled WGS sequence"/>
</dbReference>
<dbReference type="Gene3D" id="3.40.50.300">
    <property type="entry name" value="P-loop containing nucleotide triphosphate hydrolases"/>
    <property type="match status" value="1"/>
</dbReference>
<evidence type="ECO:0000256" key="7">
    <source>
        <dbReference type="ARBA" id="ARBA00081865"/>
    </source>
</evidence>
<evidence type="ECO:0000256" key="6">
    <source>
        <dbReference type="ARBA" id="ARBA00067099"/>
    </source>
</evidence>
<proteinExistence type="inferred from homology"/>
<dbReference type="PANTHER" id="PTHR47980">
    <property type="entry name" value="LD44762P"/>
    <property type="match status" value="1"/>
</dbReference>
<keyword evidence="2" id="KW-0547">Nucleotide-binding</keyword>
<dbReference type="InterPro" id="IPR027417">
    <property type="entry name" value="P-loop_NTPase"/>
</dbReference>
<evidence type="ECO:0000313" key="9">
    <source>
        <dbReference type="EMBL" id="KAL0479752.1"/>
    </source>
</evidence>
<keyword evidence="4" id="KW-0449">Lipoprotein</keyword>
<sequence>MSANQPHDLSIKLLVIGDSGVGKSCLLLRYIDDTFTSQFTSTIGIDFKVRTLEVDDKKIKCQIWDTAGQDRFRTITNVYYRDAQGILIVYDVTDSKSFEGLRYWIKNIEENAPDNVQKVLVGNKADLLDRRCVTKEEGSQFAEEHKLEFYEASAKDNFGVSEAFLDLIKQVKDRIITESVPVLNTGSGGAPHVRLHEQQNQQHHHVREESITKKPLKHQEKNCC</sequence>
<dbReference type="SMART" id="SM00176">
    <property type="entry name" value="RAN"/>
    <property type="match status" value="1"/>
</dbReference>
<dbReference type="PROSITE" id="PS51420">
    <property type="entry name" value="RHO"/>
    <property type="match status" value="1"/>
</dbReference>
<dbReference type="NCBIfam" id="TIGR00231">
    <property type="entry name" value="small_GTP"/>
    <property type="match status" value="1"/>
</dbReference>
<dbReference type="SMART" id="SM00173">
    <property type="entry name" value="RAS"/>
    <property type="match status" value="1"/>
</dbReference>
<comment type="function">
    <text evidence="5">Protein transport. Probably involved in vesicular traffic from ER to Golgi.</text>
</comment>
<dbReference type="InterPro" id="IPR005225">
    <property type="entry name" value="Small_GTP-bd"/>
</dbReference>
<dbReference type="SMART" id="SM00174">
    <property type="entry name" value="RHO"/>
    <property type="match status" value="1"/>
</dbReference>
<keyword evidence="10" id="KW-1185">Reference proteome</keyword>
<keyword evidence="3" id="KW-0342">GTP-binding</keyword>
<dbReference type="GO" id="GO:0003924">
    <property type="term" value="F:GTPase activity"/>
    <property type="evidence" value="ECO:0007669"/>
    <property type="project" value="InterPro"/>
</dbReference>
<name>A0AAW2YU96_9EUKA</name>
<gene>
    <name evidence="9" type="ORF">AKO1_007535</name>
</gene>
<dbReference type="SMART" id="SM00175">
    <property type="entry name" value="RAB"/>
    <property type="match status" value="1"/>
</dbReference>
<dbReference type="InterPro" id="IPR001806">
    <property type="entry name" value="Small_GTPase"/>
</dbReference>
<evidence type="ECO:0000256" key="8">
    <source>
        <dbReference type="SAM" id="MobiDB-lite"/>
    </source>
</evidence>
<dbReference type="FunFam" id="3.40.50.300:FF:001018">
    <property type="entry name" value="Rab family GTPase"/>
    <property type="match status" value="1"/>
</dbReference>
<evidence type="ECO:0000256" key="5">
    <source>
        <dbReference type="ARBA" id="ARBA00053444"/>
    </source>
</evidence>
<dbReference type="PROSITE" id="PS51419">
    <property type="entry name" value="RAB"/>
    <property type="match status" value="1"/>
</dbReference>
<comment type="caution">
    <text evidence="9">The sequence shown here is derived from an EMBL/GenBank/DDBJ whole genome shotgun (WGS) entry which is preliminary data.</text>
</comment>
<dbReference type="EMBL" id="JAOPGA020000597">
    <property type="protein sequence ID" value="KAL0479752.1"/>
    <property type="molecule type" value="Genomic_DNA"/>
</dbReference>
<accession>A0AAW2YU96</accession>
<dbReference type="AlphaFoldDB" id="A0AAW2YU96"/>